<gene>
    <name evidence="1" type="ORF">BDN72DRAFT_597049</name>
</gene>
<dbReference type="EMBL" id="ML208955">
    <property type="protein sequence ID" value="TFK59518.1"/>
    <property type="molecule type" value="Genomic_DNA"/>
</dbReference>
<proteinExistence type="predicted"/>
<evidence type="ECO:0000313" key="1">
    <source>
        <dbReference type="EMBL" id="TFK59518.1"/>
    </source>
</evidence>
<keyword evidence="2" id="KW-1185">Reference proteome</keyword>
<organism evidence="1 2">
    <name type="scientific">Pluteus cervinus</name>
    <dbReference type="NCBI Taxonomy" id="181527"/>
    <lineage>
        <taxon>Eukaryota</taxon>
        <taxon>Fungi</taxon>
        <taxon>Dikarya</taxon>
        <taxon>Basidiomycota</taxon>
        <taxon>Agaricomycotina</taxon>
        <taxon>Agaricomycetes</taxon>
        <taxon>Agaricomycetidae</taxon>
        <taxon>Agaricales</taxon>
        <taxon>Pluteineae</taxon>
        <taxon>Pluteaceae</taxon>
        <taxon>Pluteus</taxon>
    </lineage>
</organism>
<dbReference type="Proteomes" id="UP000308600">
    <property type="component" value="Unassembled WGS sequence"/>
</dbReference>
<reference evidence="1 2" key="1">
    <citation type="journal article" date="2019" name="Nat. Ecol. Evol.">
        <title>Megaphylogeny resolves global patterns of mushroom evolution.</title>
        <authorList>
            <person name="Varga T."/>
            <person name="Krizsan K."/>
            <person name="Foldi C."/>
            <person name="Dima B."/>
            <person name="Sanchez-Garcia M."/>
            <person name="Sanchez-Ramirez S."/>
            <person name="Szollosi G.J."/>
            <person name="Szarkandi J.G."/>
            <person name="Papp V."/>
            <person name="Albert L."/>
            <person name="Andreopoulos W."/>
            <person name="Angelini C."/>
            <person name="Antonin V."/>
            <person name="Barry K.W."/>
            <person name="Bougher N.L."/>
            <person name="Buchanan P."/>
            <person name="Buyck B."/>
            <person name="Bense V."/>
            <person name="Catcheside P."/>
            <person name="Chovatia M."/>
            <person name="Cooper J."/>
            <person name="Damon W."/>
            <person name="Desjardin D."/>
            <person name="Finy P."/>
            <person name="Geml J."/>
            <person name="Haridas S."/>
            <person name="Hughes K."/>
            <person name="Justo A."/>
            <person name="Karasinski D."/>
            <person name="Kautmanova I."/>
            <person name="Kiss B."/>
            <person name="Kocsube S."/>
            <person name="Kotiranta H."/>
            <person name="LaButti K.M."/>
            <person name="Lechner B.E."/>
            <person name="Liimatainen K."/>
            <person name="Lipzen A."/>
            <person name="Lukacs Z."/>
            <person name="Mihaltcheva S."/>
            <person name="Morgado L.N."/>
            <person name="Niskanen T."/>
            <person name="Noordeloos M.E."/>
            <person name="Ohm R.A."/>
            <person name="Ortiz-Santana B."/>
            <person name="Ovrebo C."/>
            <person name="Racz N."/>
            <person name="Riley R."/>
            <person name="Savchenko A."/>
            <person name="Shiryaev A."/>
            <person name="Soop K."/>
            <person name="Spirin V."/>
            <person name="Szebenyi C."/>
            <person name="Tomsovsky M."/>
            <person name="Tulloss R.E."/>
            <person name="Uehling J."/>
            <person name="Grigoriev I.V."/>
            <person name="Vagvolgyi C."/>
            <person name="Papp T."/>
            <person name="Martin F.M."/>
            <person name="Miettinen O."/>
            <person name="Hibbett D.S."/>
            <person name="Nagy L.G."/>
        </authorList>
    </citation>
    <scope>NUCLEOTIDE SEQUENCE [LARGE SCALE GENOMIC DNA]</scope>
    <source>
        <strain evidence="1 2">NL-1719</strain>
    </source>
</reference>
<sequence length="150" mass="17734">MAVSRESNHTRFHSIYFVGHLLRSEPLSHRPEDHHFWCHQRIERYLCSYCLSFPPRSLGIWYILMYSPIDAGCNRQQAAPNYGQHRSLGHSRSITTGFDSPYKSMRHCRRGLGSTRDRKCLCSKEQRKEKKKHSRSWLRLRSICARNSRG</sequence>
<name>A0ACD3A1K2_9AGAR</name>
<protein>
    <submittedName>
        <fullName evidence="1">Uncharacterized protein</fullName>
    </submittedName>
</protein>
<evidence type="ECO:0000313" key="2">
    <source>
        <dbReference type="Proteomes" id="UP000308600"/>
    </source>
</evidence>
<accession>A0ACD3A1K2</accession>